<dbReference type="GO" id="GO:0046872">
    <property type="term" value="F:metal ion binding"/>
    <property type="evidence" value="ECO:0007669"/>
    <property type="project" value="UniProtKB-KW"/>
</dbReference>
<organism evidence="7 8">
    <name type="scientific">Ectocarpus siliculosus</name>
    <name type="common">Brown alga</name>
    <name type="synonym">Conferva siliculosa</name>
    <dbReference type="NCBI Taxonomy" id="2880"/>
    <lineage>
        <taxon>Eukaryota</taxon>
        <taxon>Sar</taxon>
        <taxon>Stramenopiles</taxon>
        <taxon>Ochrophyta</taxon>
        <taxon>PX clade</taxon>
        <taxon>Phaeophyceae</taxon>
        <taxon>Ectocarpales</taxon>
        <taxon>Ectocarpaceae</taxon>
        <taxon>Ectocarpus</taxon>
    </lineage>
</organism>
<dbReference type="Proteomes" id="UP000002630">
    <property type="component" value="Linkage Group LG05"/>
</dbReference>
<accession>D7FRT3</accession>
<evidence type="ECO:0000256" key="1">
    <source>
        <dbReference type="ARBA" id="ARBA00009915"/>
    </source>
</evidence>
<dbReference type="GO" id="GO:0033615">
    <property type="term" value="P:mitochondrial proton-transporting ATP synthase complex assembly"/>
    <property type="evidence" value="ECO:0007669"/>
    <property type="project" value="TreeGrafter"/>
</dbReference>
<dbReference type="OrthoDB" id="285308at2759"/>
<dbReference type="InterPro" id="IPR019165">
    <property type="entry name" value="Peptidase_M76_ATP23"/>
</dbReference>
<dbReference type="EMBL" id="FN649730">
    <property type="protein sequence ID" value="CBJ30874.1"/>
    <property type="molecule type" value="Genomic_DNA"/>
</dbReference>
<keyword evidence="8" id="KW-1185">Reference proteome</keyword>
<sequence>MDCQTCQKHLAEVLRAERPRRLLEAIQQGLSGKAKGGGDGKEEGTEPVLEPGGLRLVCQTCPRQGPAAAARAYLEAPPPGVVLCANRLGSRREVEEAVVHELVHAYDYLVAGVELLDCQALAYSEVRAARAAECSKTSRSLVCSYFRKNCARSTAVRSTEGLFPGKGAGCVDAVFNAAYQDQRPHDDGGR</sequence>
<comment type="similarity">
    <text evidence="1 6">Belongs to the peptidase M76 family.</text>
</comment>
<evidence type="ECO:0000256" key="4">
    <source>
        <dbReference type="ARBA" id="ARBA00022801"/>
    </source>
</evidence>
<dbReference type="AlphaFoldDB" id="D7FRT3"/>
<dbReference type="OMA" id="KMFDQCY"/>
<dbReference type="GO" id="GO:0004222">
    <property type="term" value="F:metalloendopeptidase activity"/>
    <property type="evidence" value="ECO:0007669"/>
    <property type="project" value="InterPro"/>
</dbReference>
<keyword evidence="2 6" id="KW-0645">Protease</keyword>
<dbReference type="PANTHER" id="PTHR21711">
    <property type="entry name" value="MITOCHONDRIAL INNER MEMBRANE PROTEASE"/>
    <property type="match status" value="1"/>
</dbReference>
<keyword evidence="5 6" id="KW-0482">Metalloprotease</keyword>
<keyword evidence="3 6" id="KW-0479">Metal-binding</keyword>
<evidence type="ECO:0000256" key="5">
    <source>
        <dbReference type="ARBA" id="ARBA00023049"/>
    </source>
</evidence>
<gene>
    <name evidence="7" type="ORF">Esi_0219_0025</name>
</gene>
<evidence type="ECO:0000256" key="6">
    <source>
        <dbReference type="RuleBase" id="RU364057"/>
    </source>
</evidence>
<protein>
    <recommendedName>
        <fullName evidence="6">Mitochondrial inner membrane protease ATP23</fullName>
        <ecNumber evidence="6">3.4.24.-</ecNumber>
    </recommendedName>
</protein>
<dbReference type="GO" id="GO:0034982">
    <property type="term" value="P:mitochondrial protein processing"/>
    <property type="evidence" value="ECO:0007669"/>
    <property type="project" value="TreeGrafter"/>
</dbReference>
<dbReference type="eggNOG" id="KOG3314">
    <property type="taxonomic scope" value="Eukaryota"/>
</dbReference>
<dbReference type="GO" id="GO:0005739">
    <property type="term" value="C:mitochondrion"/>
    <property type="evidence" value="ECO:0007669"/>
    <property type="project" value="GOC"/>
</dbReference>
<evidence type="ECO:0000256" key="3">
    <source>
        <dbReference type="ARBA" id="ARBA00022723"/>
    </source>
</evidence>
<reference evidence="7 8" key="1">
    <citation type="journal article" date="2010" name="Nature">
        <title>The Ectocarpus genome and the independent evolution of multicellularity in brown algae.</title>
        <authorList>
            <person name="Cock J.M."/>
            <person name="Sterck L."/>
            <person name="Rouze P."/>
            <person name="Scornet D."/>
            <person name="Allen A.E."/>
            <person name="Amoutzias G."/>
            <person name="Anthouard V."/>
            <person name="Artiguenave F."/>
            <person name="Aury J.M."/>
            <person name="Badger J.H."/>
            <person name="Beszteri B."/>
            <person name="Billiau K."/>
            <person name="Bonnet E."/>
            <person name="Bothwell J.H."/>
            <person name="Bowler C."/>
            <person name="Boyen C."/>
            <person name="Brownlee C."/>
            <person name="Carrano C.J."/>
            <person name="Charrier B."/>
            <person name="Cho G.Y."/>
            <person name="Coelho S.M."/>
            <person name="Collen J."/>
            <person name="Corre E."/>
            <person name="Da Silva C."/>
            <person name="Delage L."/>
            <person name="Delaroque N."/>
            <person name="Dittami S.M."/>
            <person name="Doulbeau S."/>
            <person name="Elias M."/>
            <person name="Farnham G."/>
            <person name="Gachon C.M."/>
            <person name="Gschloessl B."/>
            <person name="Heesch S."/>
            <person name="Jabbari K."/>
            <person name="Jubin C."/>
            <person name="Kawai H."/>
            <person name="Kimura K."/>
            <person name="Kloareg B."/>
            <person name="Kupper F.C."/>
            <person name="Lang D."/>
            <person name="Le Bail A."/>
            <person name="Leblanc C."/>
            <person name="Lerouge P."/>
            <person name="Lohr M."/>
            <person name="Lopez P.J."/>
            <person name="Martens C."/>
            <person name="Maumus F."/>
            <person name="Michel G."/>
            <person name="Miranda-Saavedra D."/>
            <person name="Morales J."/>
            <person name="Moreau H."/>
            <person name="Motomura T."/>
            <person name="Nagasato C."/>
            <person name="Napoli C.A."/>
            <person name="Nelson D.R."/>
            <person name="Nyvall-Collen P."/>
            <person name="Peters A.F."/>
            <person name="Pommier C."/>
            <person name="Potin P."/>
            <person name="Poulain J."/>
            <person name="Quesneville H."/>
            <person name="Read B."/>
            <person name="Rensing S.A."/>
            <person name="Ritter A."/>
            <person name="Rousvoal S."/>
            <person name="Samanta M."/>
            <person name="Samson G."/>
            <person name="Schroeder D.C."/>
            <person name="Segurens B."/>
            <person name="Strittmatter M."/>
            <person name="Tonon T."/>
            <person name="Tregear J.W."/>
            <person name="Valentin K."/>
            <person name="von Dassow P."/>
            <person name="Yamagishi T."/>
            <person name="Van de Peer Y."/>
            <person name="Wincker P."/>
        </authorList>
    </citation>
    <scope>NUCLEOTIDE SEQUENCE [LARGE SCALE GENOMIC DNA]</scope>
    <source>
        <strain evidence="8">Ec32 / CCAP1310/4</strain>
    </source>
</reference>
<evidence type="ECO:0000313" key="7">
    <source>
        <dbReference type="EMBL" id="CBJ30874.1"/>
    </source>
</evidence>
<name>D7FRT3_ECTSI</name>
<proteinExistence type="inferred from homology"/>
<evidence type="ECO:0000256" key="2">
    <source>
        <dbReference type="ARBA" id="ARBA00022670"/>
    </source>
</evidence>
<dbReference type="EMBL" id="FN648397">
    <property type="protein sequence ID" value="CBJ30874.1"/>
    <property type="molecule type" value="Genomic_DNA"/>
</dbReference>
<evidence type="ECO:0000313" key="8">
    <source>
        <dbReference type="Proteomes" id="UP000002630"/>
    </source>
</evidence>
<dbReference type="EC" id="3.4.24.-" evidence="6"/>
<keyword evidence="4 6" id="KW-0378">Hydrolase</keyword>
<dbReference type="STRING" id="2880.D7FRT3"/>
<dbReference type="PANTHER" id="PTHR21711:SF0">
    <property type="entry name" value="MITOCHONDRIAL INNER MEMBRANE PROTEASE ATP23 HOMOLOG"/>
    <property type="match status" value="1"/>
</dbReference>
<dbReference type="Pfam" id="PF09768">
    <property type="entry name" value="Peptidase_M76"/>
    <property type="match status" value="1"/>
</dbReference>
<dbReference type="InParanoid" id="D7FRT3"/>